<protein>
    <submittedName>
        <fullName evidence="1">Uncharacterized protein</fullName>
    </submittedName>
</protein>
<dbReference type="Proteomes" id="UP000829276">
    <property type="component" value="Segment"/>
</dbReference>
<name>A0AC61TS90_9CAUD</name>
<organism evidence="1 2">
    <name type="scientific">Bacillus phage vB_BsuS_PJN02</name>
    <dbReference type="NCBI Taxonomy" id="2920374"/>
    <lineage>
        <taxon>Viruses</taxon>
        <taxon>Duplodnaviria</taxon>
        <taxon>Heunggongvirae</taxon>
        <taxon>Uroviricota</taxon>
        <taxon>Caudoviricetes</taxon>
        <taxon>Heleneionescovirinae</taxon>
        <taxon>Zhangjivirus</taxon>
        <taxon>Zhangjivirus PJN02</taxon>
    </lineage>
</organism>
<reference evidence="1" key="1">
    <citation type="submission" date="2022-02" db="EMBL/GenBank/DDBJ databases">
        <authorList>
            <person name="Nazir A."/>
            <person name="Chen Y."/>
            <person name="Liu Y."/>
        </authorList>
    </citation>
    <scope>NUCLEOTIDE SEQUENCE</scope>
</reference>
<evidence type="ECO:0000313" key="1">
    <source>
        <dbReference type="EMBL" id="UNH58547.1"/>
    </source>
</evidence>
<evidence type="ECO:0000313" key="2">
    <source>
        <dbReference type="Proteomes" id="UP000829276"/>
    </source>
</evidence>
<sequence>MKNGDIIINLDNKLKVEFTGWIAGRVSSYKIIDENGWEKFDGTIEELLKHCHNKVKKHNEHVHQFGGTLI</sequence>
<proteinExistence type="predicted"/>
<accession>A0AC61TS90</accession>
<dbReference type="EMBL" id="OM634653">
    <property type="protein sequence ID" value="UNH58547.1"/>
    <property type="molecule type" value="Genomic_DNA"/>
</dbReference>
<keyword evidence="2" id="KW-1185">Reference proteome</keyword>